<keyword evidence="3 7" id="KW-0547">Nucleotide-binding</keyword>
<dbReference type="Gene3D" id="3.10.20.230">
    <property type="entry name" value="Doublecortin domain"/>
    <property type="match status" value="2"/>
</dbReference>
<dbReference type="InterPro" id="IPR003533">
    <property type="entry name" value="Doublecortin_dom"/>
</dbReference>
<dbReference type="SUPFAM" id="SSF56112">
    <property type="entry name" value="Protein kinase-like (PK-like)"/>
    <property type="match status" value="1"/>
</dbReference>
<dbReference type="Proteomes" id="UP001162480">
    <property type="component" value="Chromosome 17"/>
</dbReference>
<evidence type="ECO:0000256" key="4">
    <source>
        <dbReference type="ARBA" id="ARBA00022840"/>
    </source>
</evidence>
<sequence length="1002" mass="113979">MEINLIKVTPASNKDLLEILWKTNLHAVSHSFGGGAMPIVAPVSQQLGDVDISENKYSGVNTDNHYKDLRKPRRVKFFVNGDRFSKGKKIFITPNRYFNFHDLLNDLTNKLPKNNVHLPYGVRQIFTAGLGELIKDIEQLQDGKSYVCAGFEGYKTIKYGNYEMEPWSFGRPHESLNLELNRNNGAISQTVNSYNAFHPGRYFHANNHYHHHQQQQQQHQHQQPQHQQQQQQLHQQVRKPLVGLGASYNRGNQVPVTENNCNQRRPKVITVVRYGSYPRNTIKMFLNRQTIQSFEQIMGDISESFGAKWQNKRFHRLLSLRGKQVHGINDFFREDDVFLAVGNEQICDGDIQDIIQELYPNSPYAKSLLKQWQKTKRRRLVHDVKYKSEKLDSGFGSSESSKKVIMNDYISSSDARTPAYSTELASSRLNPGKNFRMMLKADRFKDRVLYEEDVEVRKRQKKMVEGNKGFSVRNNKNNKNNDNSSDNNNNISGVGGGGGGDDGKGSRGGRKIRCDGDKDADNNNKNKTMRVKKGCQDKSVNIANEDKENLVKPLVNNDVLIETMSKLMAKISSTDLTSLSITDLASDDNLPPYVIHNYNNNTANTNTKARMSPPTTISFTALTTTVTTTAVADITTTTTTTTTTTKTPAAVTATISVSNTTPNMLSSSNEMKTDQLSELEPFPARKSKLGYQVLNNDILDRYYLGRTLGYGNFAEVREAKRKQGLPCEVAMKIIDKNKIIGKERMVENEICILTVCRHSNIVKLYEEFETPDRIYLAMELVKGGDLFDAITQSVKFEEPQSAVMVQDLGSALFYLHSMGIVHRDLKPENLLVYWNKDGFLKLKLADFGLAMEITEDIYTVCGTPTYVAPEILTQEGYGLEVDMWATGVICFILLCGFPPFHSHDRRQSDLFEKIKSGEYEFLTPYWDQISKYAKGLIRHLLVVDRRRRYTAVDVLCHPWILCGGNITWILHGQELANNQKRLREKLSSDGRKYLNNFKKQKI</sequence>
<feature type="domain" description="Doublecortin" evidence="10">
    <location>
        <begin position="267"/>
        <end position="352"/>
    </location>
</feature>
<evidence type="ECO:0000256" key="1">
    <source>
        <dbReference type="ARBA" id="ARBA00005354"/>
    </source>
</evidence>
<keyword evidence="12" id="KW-1185">Reference proteome</keyword>
<accession>A0AA36BIZ6</accession>
<dbReference type="Pfam" id="PF00069">
    <property type="entry name" value="Pkinase"/>
    <property type="match status" value="1"/>
</dbReference>
<feature type="compositionally biased region" description="Low complexity" evidence="8">
    <location>
        <begin position="472"/>
        <end position="492"/>
    </location>
</feature>
<dbReference type="PROSITE" id="PS00108">
    <property type="entry name" value="PROTEIN_KINASE_ST"/>
    <property type="match status" value="1"/>
</dbReference>
<comment type="catalytic activity">
    <reaction evidence="5">
        <text>L-threonyl-[protein] + ATP = O-phospho-L-threonyl-[protein] + ADP + H(+)</text>
        <dbReference type="Rhea" id="RHEA:46608"/>
        <dbReference type="Rhea" id="RHEA-COMP:11060"/>
        <dbReference type="Rhea" id="RHEA-COMP:11605"/>
        <dbReference type="ChEBI" id="CHEBI:15378"/>
        <dbReference type="ChEBI" id="CHEBI:30013"/>
        <dbReference type="ChEBI" id="CHEBI:30616"/>
        <dbReference type="ChEBI" id="CHEBI:61977"/>
        <dbReference type="ChEBI" id="CHEBI:456216"/>
        <dbReference type="EC" id="2.7.11.1"/>
    </reaction>
</comment>
<evidence type="ECO:0000256" key="7">
    <source>
        <dbReference type="PROSITE-ProRule" id="PRU10141"/>
    </source>
</evidence>
<evidence type="ECO:0000313" key="11">
    <source>
        <dbReference type="EMBL" id="CAI9734923.1"/>
    </source>
</evidence>
<dbReference type="PROSITE" id="PS50309">
    <property type="entry name" value="DC"/>
    <property type="match status" value="2"/>
</dbReference>
<evidence type="ECO:0000259" key="10">
    <source>
        <dbReference type="PROSITE" id="PS50309"/>
    </source>
</evidence>
<comment type="similarity">
    <text evidence="1">Belongs to the protein kinase superfamily. CAMK Ser/Thr protein kinase family. CaMK subfamily.</text>
</comment>
<dbReference type="EC" id="2.7.11.1" evidence="2"/>
<dbReference type="PROSITE" id="PS00107">
    <property type="entry name" value="PROTEIN_KINASE_ATP"/>
    <property type="match status" value="1"/>
</dbReference>
<feature type="region of interest" description="Disordered" evidence="8">
    <location>
        <begin position="209"/>
        <end position="236"/>
    </location>
</feature>
<evidence type="ECO:0000313" key="12">
    <source>
        <dbReference type="Proteomes" id="UP001162480"/>
    </source>
</evidence>
<feature type="compositionally biased region" description="Basic and acidic residues" evidence="8">
    <location>
        <begin position="512"/>
        <end position="524"/>
    </location>
</feature>
<dbReference type="SMART" id="SM00537">
    <property type="entry name" value="DCX"/>
    <property type="match status" value="2"/>
</dbReference>
<comment type="catalytic activity">
    <reaction evidence="6">
        <text>L-seryl-[protein] + ATP = O-phospho-L-seryl-[protein] + ADP + H(+)</text>
        <dbReference type="Rhea" id="RHEA:17989"/>
        <dbReference type="Rhea" id="RHEA-COMP:9863"/>
        <dbReference type="Rhea" id="RHEA-COMP:11604"/>
        <dbReference type="ChEBI" id="CHEBI:15378"/>
        <dbReference type="ChEBI" id="CHEBI:29999"/>
        <dbReference type="ChEBI" id="CHEBI:30616"/>
        <dbReference type="ChEBI" id="CHEBI:83421"/>
        <dbReference type="ChEBI" id="CHEBI:456216"/>
        <dbReference type="EC" id="2.7.11.1"/>
    </reaction>
</comment>
<dbReference type="SMART" id="SM00220">
    <property type="entry name" value="S_TKc"/>
    <property type="match status" value="1"/>
</dbReference>
<protein>
    <recommendedName>
        <fullName evidence="2">non-specific serine/threonine protein kinase</fullName>
        <ecNumber evidence="2">2.7.11.1</ecNumber>
    </recommendedName>
</protein>
<organism evidence="11 12">
    <name type="scientific">Octopus vulgaris</name>
    <name type="common">Common octopus</name>
    <dbReference type="NCBI Taxonomy" id="6645"/>
    <lineage>
        <taxon>Eukaryota</taxon>
        <taxon>Metazoa</taxon>
        <taxon>Spiralia</taxon>
        <taxon>Lophotrochozoa</taxon>
        <taxon>Mollusca</taxon>
        <taxon>Cephalopoda</taxon>
        <taxon>Coleoidea</taxon>
        <taxon>Octopodiformes</taxon>
        <taxon>Octopoda</taxon>
        <taxon>Incirrata</taxon>
        <taxon>Octopodidae</taxon>
        <taxon>Octopus</taxon>
    </lineage>
</organism>
<dbReference type="InterPro" id="IPR011009">
    <property type="entry name" value="Kinase-like_dom_sf"/>
</dbReference>
<dbReference type="PANTHER" id="PTHR24347">
    <property type="entry name" value="SERINE/THREONINE-PROTEIN KINASE"/>
    <property type="match status" value="1"/>
</dbReference>
<dbReference type="GO" id="GO:0004674">
    <property type="term" value="F:protein serine/threonine kinase activity"/>
    <property type="evidence" value="ECO:0007669"/>
    <property type="project" value="UniProtKB-EC"/>
</dbReference>
<dbReference type="SUPFAM" id="SSF89837">
    <property type="entry name" value="Doublecortin (DC)"/>
    <property type="match status" value="2"/>
</dbReference>
<name>A0AA36BIZ6_OCTVU</name>
<feature type="compositionally biased region" description="Low complexity" evidence="8">
    <location>
        <begin position="214"/>
        <end position="235"/>
    </location>
</feature>
<dbReference type="Pfam" id="PF03607">
    <property type="entry name" value="DCX"/>
    <property type="match status" value="2"/>
</dbReference>
<dbReference type="FunFam" id="1.10.510.10:FF:000066">
    <property type="entry name" value="Serine/threonine-protein kinase DCLK1 isoform 2"/>
    <property type="match status" value="1"/>
</dbReference>
<reference evidence="11" key="1">
    <citation type="submission" date="2023-08" db="EMBL/GenBank/DDBJ databases">
        <authorList>
            <person name="Alioto T."/>
            <person name="Alioto T."/>
            <person name="Gomez Garrido J."/>
        </authorList>
    </citation>
    <scope>NUCLEOTIDE SEQUENCE</scope>
</reference>
<dbReference type="InterPro" id="IPR000719">
    <property type="entry name" value="Prot_kinase_dom"/>
</dbReference>
<evidence type="ECO:0000256" key="2">
    <source>
        <dbReference type="ARBA" id="ARBA00012513"/>
    </source>
</evidence>
<evidence type="ECO:0000256" key="8">
    <source>
        <dbReference type="SAM" id="MobiDB-lite"/>
    </source>
</evidence>
<feature type="binding site" evidence="7">
    <location>
        <position position="732"/>
    </location>
    <ligand>
        <name>ATP</name>
        <dbReference type="ChEBI" id="CHEBI:30616"/>
    </ligand>
</feature>
<dbReference type="InterPro" id="IPR017441">
    <property type="entry name" value="Protein_kinase_ATP_BS"/>
</dbReference>
<dbReference type="InterPro" id="IPR036572">
    <property type="entry name" value="Doublecortin_dom_sf"/>
</dbReference>
<dbReference type="PROSITE" id="PS50011">
    <property type="entry name" value="PROTEIN_KINASE_DOM"/>
    <property type="match status" value="1"/>
</dbReference>
<dbReference type="GO" id="GO:0035556">
    <property type="term" value="P:intracellular signal transduction"/>
    <property type="evidence" value="ECO:0007669"/>
    <property type="project" value="InterPro"/>
</dbReference>
<dbReference type="AlphaFoldDB" id="A0AA36BIZ6"/>
<dbReference type="EMBL" id="OX597830">
    <property type="protein sequence ID" value="CAI9734923.1"/>
    <property type="molecule type" value="Genomic_DNA"/>
</dbReference>
<evidence type="ECO:0000256" key="5">
    <source>
        <dbReference type="ARBA" id="ARBA00047899"/>
    </source>
</evidence>
<evidence type="ECO:0000259" key="9">
    <source>
        <dbReference type="PROSITE" id="PS50011"/>
    </source>
</evidence>
<feature type="region of interest" description="Disordered" evidence="8">
    <location>
        <begin position="456"/>
        <end position="531"/>
    </location>
</feature>
<gene>
    <name evidence="11" type="ORF">OCTVUL_1B021623</name>
</gene>
<evidence type="ECO:0000256" key="3">
    <source>
        <dbReference type="ARBA" id="ARBA00022741"/>
    </source>
</evidence>
<dbReference type="InterPro" id="IPR008271">
    <property type="entry name" value="Ser/Thr_kinase_AS"/>
</dbReference>
<feature type="domain" description="Doublecortin" evidence="10">
    <location>
        <begin position="73"/>
        <end position="160"/>
    </location>
</feature>
<evidence type="ECO:0000256" key="6">
    <source>
        <dbReference type="ARBA" id="ARBA00048679"/>
    </source>
</evidence>
<dbReference type="GO" id="GO:0005524">
    <property type="term" value="F:ATP binding"/>
    <property type="evidence" value="ECO:0007669"/>
    <property type="project" value="UniProtKB-UniRule"/>
</dbReference>
<proteinExistence type="inferred from homology"/>
<keyword evidence="4 7" id="KW-0067">ATP-binding</keyword>
<dbReference type="Gene3D" id="1.10.510.10">
    <property type="entry name" value="Transferase(Phosphotransferase) domain 1"/>
    <property type="match status" value="1"/>
</dbReference>
<feature type="domain" description="Protein kinase" evidence="9">
    <location>
        <begin position="702"/>
        <end position="960"/>
    </location>
</feature>